<evidence type="ECO:0000256" key="1">
    <source>
        <dbReference type="SAM" id="MobiDB-lite"/>
    </source>
</evidence>
<name>A0A7E4WDY7_PANRE</name>
<keyword evidence="2" id="KW-1133">Transmembrane helix</keyword>
<protein>
    <submittedName>
        <fullName evidence="4">Uncharacterized protein</fullName>
    </submittedName>
</protein>
<reference evidence="3" key="1">
    <citation type="journal article" date="2013" name="Genetics">
        <title>The draft genome and transcriptome of Panagrellus redivivus are shaped by the harsh demands of a free-living lifestyle.</title>
        <authorList>
            <person name="Srinivasan J."/>
            <person name="Dillman A.R."/>
            <person name="Macchietto M.G."/>
            <person name="Heikkinen L."/>
            <person name="Lakso M."/>
            <person name="Fracchia K.M."/>
            <person name="Antoshechkin I."/>
            <person name="Mortazavi A."/>
            <person name="Wong G."/>
            <person name="Sternberg P.W."/>
        </authorList>
    </citation>
    <scope>NUCLEOTIDE SEQUENCE [LARGE SCALE GENOMIC DNA]</scope>
    <source>
        <strain evidence="3">MT8872</strain>
    </source>
</reference>
<keyword evidence="2" id="KW-0812">Transmembrane</keyword>
<sequence>MPEDTTDAPIPPKAVIAIVVAIGLILLAIIGGFAYLACRSPAAGSYKSTKSQQEKRKQQYSHRKTQPIGIANKDVYSTLEIRKPTTTKSTDSSDDAKKCLAISPKVPSRTGSRSPVTVNVVVTSIVPVSIVPSTSVDNTVPKTQLAESRQNPFAEAEPSKRDRSNFMKTSEFCV</sequence>
<organism evidence="3 4">
    <name type="scientific">Panagrellus redivivus</name>
    <name type="common">Microworm</name>
    <dbReference type="NCBI Taxonomy" id="6233"/>
    <lineage>
        <taxon>Eukaryota</taxon>
        <taxon>Metazoa</taxon>
        <taxon>Ecdysozoa</taxon>
        <taxon>Nematoda</taxon>
        <taxon>Chromadorea</taxon>
        <taxon>Rhabditida</taxon>
        <taxon>Tylenchina</taxon>
        <taxon>Panagrolaimomorpha</taxon>
        <taxon>Panagrolaimoidea</taxon>
        <taxon>Panagrolaimidae</taxon>
        <taxon>Panagrellus</taxon>
    </lineage>
</organism>
<keyword evidence="3" id="KW-1185">Reference proteome</keyword>
<dbReference type="AlphaFoldDB" id="A0A7E4WDY7"/>
<evidence type="ECO:0000313" key="3">
    <source>
        <dbReference type="Proteomes" id="UP000492821"/>
    </source>
</evidence>
<reference evidence="4" key="2">
    <citation type="submission" date="2020-10" db="UniProtKB">
        <authorList>
            <consortium name="WormBaseParasite"/>
        </authorList>
    </citation>
    <scope>IDENTIFICATION</scope>
</reference>
<dbReference type="Proteomes" id="UP000492821">
    <property type="component" value="Unassembled WGS sequence"/>
</dbReference>
<feature type="region of interest" description="Disordered" evidence="1">
    <location>
        <begin position="46"/>
        <end position="66"/>
    </location>
</feature>
<evidence type="ECO:0000313" key="4">
    <source>
        <dbReference type="WBParaSite" id="Pan_g977.t1"/>
    </source>
</evidence>
<dbReference type="WBParaSite" id="Pan_g977.t1">
    <property type="protein sequence ID" value="Pan_g977.t1"/>
    <property type="gene ID" value="Pan_g977"/>
</dbReference>
<evidence type="ECO:0000256" key="2">
    <source>
        <dbReference type="SAM" id="Phobius"/>
    </source>
</evidence>
<feature type="transmembrane region" description="Helical" evidence="2">
    <location>
        <begin position="14"/>
        <end position="38"/>
    </location>
</feature>
<accession>A0A7E4WDY7</accession>
<proteinExistence type="predicted"/>
<keyword evidence="2" id="KW-0472">Membrane</keyword>
<feature type="region of interest" description="Disordered" evidence="1">
    <location>
        <begin position="141"/>
        <end position="174"/>
    </location>
</feature>
<feature type="compositionally biased region" description="Polar residues" evidence="1">
    <location>
        <begin position="141"/>
        <end position="151"/>
    </location>
</feature>